<feature type="region of interest" description="Disordered" evidence="4">
    <location>
        <begin position="456"/>
        <end position="533"/>
    </location>
</feature>
<dbReference type="ESTHER" id="9euro-a0a0n1h4c4">
    <property type="family name" value="Fungal_carboxylesterase_lipase"/>
</dbReference>
<reference evidence="6 7" key="1">
    <citation type="submission" date="2015-06" db="EMBL/GenBank/DDBJ databases">
        <title>Draft genome of the ant-associated black yeast Phialophora attae CBS 131958.</title>
        <authorList>
            <person name="Moreno L.F."/>
            <person name="Stielow B.J."/>
            <person name="de Hoog S."/>
            <person name="Vicente V.A."/>
            <person name="Weiss V.A."/>
            <person name="de Vries M."/>
            <person name="Cruz L.M."/>
            <person name="Souza E.M."/>
        </authorList>
    </citation>
    <scope>NUCLEOTIDE SEQUENCE [LARGE SCALE GENOMIC DNA]</scope>
    <source>
        <strain evidence="6 7">CBS 131958</strain>
    </source>
</reference>
<keyword evidence="7" id="KW-1185">Reference proteome</keyword>
<dbReference type="AlphaFoldDB" id="A0A0N1H4C4"/>
<organism evidence="6 7">
    <name type="scientific">Cyphellophora attinorum</name>
    <dbReference type="NCBI Taxonomy" id="1664694"/>
    <lineage>
        <taxon>Eukaryota</taxon>
        <taxon>Fungi</taxon>
        <taxon>Dikarya</taxon>
        <taxon>Ascomycota</taxon>
        <taxon>Pezizomycotina</taxon>
        <taxon>Eurotiomycetes</taxon>
        <taxon>Chaetothyriomycetidae</taxon>
        <taxon>Chaetothyriales</taxon>
        <taxon>Cyphellophoraceae</taxon>
        <taxon>Cyphellophora</taxon>
    </lineage>
</organism>
<evidence type="ECO:0000256" key="1">
    <source>
        <dbReference type="ARBA" id="ARBA00005964"/>
    </source>
</evidence>
<dbReference type="Gene3D" id="3.40.50.1820">
    <property type="entry name" value="alpha/beta hydrolase"/>
    <property type="match status" value="1"/>
</dbReference>
<evidence type="ECO:0000256" key="2">
    <source>
        <dbReference type="ARBA" id="ARBA00022801"/>
    </source>
</evidence>
<feature type="compositionally biased region" description="Basic and acidic residues" evidence="4">
    <location>
        <begin position="456"/>
        <end position="469"/>
    </location>
</feature>
<keyword evidence="3" id="KW-0732">Signal</keyword>
<feature type="compositionally biased region" description="Basic and acidic residues" evidence="4">
    <location>
        <begin position="478"/>
        <end position="494"/>
    </location>
</feature>
<dbReference type="InterPro" id="IPR019826">
    <property type="entry name" value="Carboxylesterase_B_AS"/>
</dbReference>
<dbReference type="VEuPathDB" id="FungiDB:AB675_11741"/>
<dbReference type="PANTHER" id="PTHR43918:SF4">
    <property type="entry name" value="CARBOXYLIC ESTER HYDROLASE"/>
    <property type="match status" value="1"/>
</dbReference>
<dbReference type="GeneID" id="28732494"/>
<dbReference type="PROSITE" id="PS00122">
    <property type="entry name" value="CARBOXYLESTERASE_B_1"/>
    <property type="match status" value="1"/>
</dbReference>
<gene>
    <name evidence="6" type="ORF">AB675_11741</name>
</gene>
<feature type="signal peptide" evidence="3">
    <location>
        <begin position="1"/>
        <end position="18"/>
    </location>
</feature>
<keyword evidence="2 3" id="KW-0378">Hydrolase</keyword>
<dbReference type="Pfam" id="PF00135">
    <property type="entry name" value="COesterase"/>
    <property type="match status" value="1"/>
</dbReference>
<accession>A0A0N1H4C4</accession>
<dbReference type="InterPro" id="IPR050654">
    <property type="entry name" value="AChE-related_enzymes"/>
</dbReference>
<evidence type="ECO:0000313" key="7">
    <source>
        <dbReference type="Proteomes" id="UP000038010"/>
    </source>
</evidence>
<dbReference type="SUPFAM" id="SSF53474">
    <property type="entry name" value="alpha/beta-Hydrolases"/>
    <property type="match status" value="1"/>
</dbReference>
<dbReference type="OrthoDB" id="408631at2759"/>
<dbReference type="PANTHER" id="PTHR43918">
    <property type="entry name" value="ACETYLCHOLINESTERASE"/>
    <property type="match status" value="1"/>
</dbReference>
<evidence type="ECO:0000259" key="5">
    <source>
        <dbReference type="Pfam" id="PF00135"/>
    </source>
</evidence>
<comment type="caution">
    <text evidence="6">The sequence shown here is derived from an EMBL/GenBank/DDBJ whole genome shotgun (WGS) entry which is preliminary data.</text>
</comment>
<evidence type="ECO:0000256" key="4">
    <source>
        <dbReference type="SAM" id="MobiDB-lite"/>
    </source>
</evidence>
<dbReference type="STRING" id="1664694.A0A0N1H4C4"/>
<evidence type="ECO:0000313" key="6">
    <source>
        <dbReference type="EMBL" id="KPI36837.1"/>
    </source>
</evidence>
<dbReference type="Proteomes" id="UP000038010">
    <property type="component" value="Unassembled WGS sequence"/>
</dbReference>
<proteinExistence type="inferred from homology"/>
<evidence type="ECO:0000256" key="3">
    <source>
        <dbReference type="RuleBase" id="RU361235"/>
    </source>
</evidence>
<comment type="similarity">
    <text evidence="1 3">Belongs to the type-B carboxylesterase/lipase family.</text>
</comment>
<dbReference type="EC" id="3.1.1.-" evidence="3"/>
<dbReference type="EMBL" id="LFJN01000028">
    <property type="protein sequence ID" value="KPI36837.1"/>
    <property type="molecule type" value="Genomic_DNA"/>
</dbReference>
<dbReference type="RefSeq" id="XP_017996800.1">
    <property type="nucleotide sequence ID" value="XM_018140613.1"/>
</dbReference>
<dbReference type="InterPro" id="IPR029058">
    <property type="entry name" value="AB_hydrolase_fold"/>
</dbReference>
<protein>
    <recommendedName>
        <fullName evidence="3">Carboxylic ester hydrolase</fullName>
        <ecNumber evidence="3">3.1.1.-</ecNumber>
    </recommendedName>
</protein>
<sequence>MAVWNLCAFALFARLTLAAPAQEWGPNDPSVIETSSGLVSPLIDSVYPDVYQYLGMPFAQPPLGQLRFAPPQPVHPSNGTIRSTMPPGCYQLTGAEDIFDVLEPGFGQQGQQSEDCLKLNLFRPMHPTTQSLPVLIFVYGGGFVQGGINETYEQPTPWVQAKQNLIVVNIQYRLNIFGFPNSAALQQNNLGLQDIRAAVEWVRDNVQAFGGDPSRITLWGQSAGSIATNAWTYSYLNDPIVSGTISTSGTALAPREGWQALDSAQNNFTFVAGKLGCFGDPASVLGCMRQQPAILIKDTLKNYTSSSMLSFQPVVDDQLVFSNYTELLREGHIIKQPAILGSNRREGERSIDKGLSTSGPNTTLALVYTVVAFLCPAQLTAKLRYEAGLPTYRYEYKGNFSNISPLPWMGAYHASPLPLLFGTTDIASAHPFNVTPSTAFEFREDDNDTGLRQELHETLNIDVDTREVEDTGGSGGEADQKGVEHSDEQKRESEEGSDGQSPDDAVTKMMFAGEKKNREAGTGSPCCHEDDTRGLAERFTGRLLRRFAFQVKYTADDGQY</sequence>
<dbReference type="GO" id="GO:0052689">
    <property type="term" value="F:carboxylic ester hydrolase activity"/>
    <property type="evidence" value="ECO:0007669"/>
    <property type="project" value="TreeGrafter"/>
</dbReference>
<feature type="domain" description="Carboxylesterase type B" evidence="5">
    <location>
        <begin position="31"/>
        <end position="357"/>
    </location>
</feature>
<feature type="chain" id="PRO_5005732925" description="Carboxylic ester hydrolase" evidence="3">
    <location>
        <begin position="19"/>
        <end position="560"/>
    </location>
</feature>
<dbReference type="InterPro" id="IPR002018">
    <property type="entry name" value="CarbesteraseB"/>
</dbReference>
<name>A0A0N1H4C4_9EURO</name>